<comment type="caution">
    <text evidence="1">The sequence shown here is derived from an EMBL/GenBank/DDBJ whole genome shotgun (WGS) entry which is preliminary data.</text>
</comment>
<protein>
    <submittedName>
        <fullName evidence="1">Ferritin-like domain-containing protein</fullName>
    </submittedName>
</protein>
<dbReference type="RefSeq" id="WP_379535741.1">
    <property type="nucleotide sequence ID" value="NZ_JBHSBI010000052.1"/>
</dbReference>
<gene>
    <name evidence="1" type="ORF">ACFOY2_52645</name>
</gene>
<dbReference type="Gene3D" id="1.10.620.20">
    <property type="entry name" value="Ribonucleotide Reductase, subunit A"/>
    <property type="match status" value="1"/>
</dbReference>
<proteinExistence type="predicted"/>
<keyword evidence="2" id="KW-1185">Reference proteome</keyword>
<dbReference type="EMBL" id="JBHSBI010000052">
    <property type="protein sequence ID" value="MFC4015944.1"/>
    <property type="molecule type" value="Genomic_DNA"/>
</dbReference>
<dbReference type="InterPro" id="IPR009078">
    <property type="entry name" value="Ferritin-like_SF"/>
</dbReference>
<evidence type="ECO:0000313" key="1">
    <source>
        <dbReference type="EMBL" id="MFC4015944.1"/>
    </source>
</evidence>
<dbReference type="SUPFAM" id="SSF47240">
    <property type="entry name" value="Ferritin-like"/>
    <property type="match status" value="1"/>
</dbReference>
<dbReference type="InterPro" id="IPR012348">
    <property type="entry name" value="RNR-like"/>
</dbReference>
<organism evidence="1 2">
    <name type="scientific">Nonomuraea purpurea</name>
    <dbReference type="NCBI Taxonomy" id="1849276"/>
    <lineage>
        <taxon>Bacteria</taxon>
        <taxon>Bacillati</taxon>
        <taxon>Actinomycetota</taxon>
        <taxon>Actinomycetes</taxon>
        <taxon>Streptosporangiales</taxon>
        <taxon>Streptosporangiaceae</taxon>
        <taxon>Nonomuraea</taxon>
    </lineage>
</organism>
<accession>A0ABV8GUN0</accession>
<dbReference type="Proteomes" id="UP001595851">
    <property type="component" value="Unassembled WGS sequence"/>
</dbReference>
<name>A0ABV8GUN0_9ACTN</name>
<reference evidence="2" key="1">
    <citation type="journal article" date="2019" name="Int. J. Syst. Evol. Microbiol.">
        <title>The Global Catalogue of Microorganisms (GCM) 10K type strain sequencing project: providing services to taxonomists for standard genome sequencing and annotation.</title>
        <authorList>
            <consortium name="The Broad Institute Genomics Platform"/>
            <consortium name="The Broad Institute Genome Sequencing Center for Infectious Disease"/>
            <person name="Wu L."/>
            <person name="Ma J."/>
        </authorList>
    </citation>
    <scope>NUCLEOTIDE SEQUENCE [LARGE SCALE GENOMIC DNA]</scope>
    <source>
        <strain evidence="2">TBRC 1276</strain>
    </source>
</reference>
<sequence length="330" mass="37140">MSGLSVNVPVDARLTWKYESESPAIHALYERAKQAQWNASTDVDWSIDVPFGAPLPDDSTFAMTSFAASPMARFGRPMWDAFRWELQSWMVSQFLHGEQGAMVVAARLVEVVPDLDSKYYAASQAADEARHVEVFSRYLGEKLPHSYPITAPLRELLTDLLADTRWDITALGMQIVVEALAMAAFRLANSTFHDDLICDITRLVARDEARHVTFGVMSLQGVYGEMTSAELADREDMVLTSASLMRRRFLLEDVWERIEVDPQEGMDFAAHDALMIKYRQAIFSKVVSSLGNIGLLTPKVRDGLDKLDLLGFADRSIRPGYRRRDVQTRG</sequence>
<evidence type="ECO:0000313" key="2">
    <source>
        <dbReference type="Proteomes" id="UP001595851"/>
    </source>
</evidence>
<dbReference type="CDD" id="cd00657">
    <property type="entry name" value="Ferritin_like"/>
    <property type="match status" value="1"/>
</dbReference>